<proteinExistence type="predicted"/>
<evidence type="ECO:0000313" key="1">
    <source>
        <dbReference type="EMBL" id="MDR6900735.1"/>
    </source>
</evidence>
<protein>
    <submittedName>
        <fullName evidence="1">Uncharacterized protein</fullName>
    </submittedName>
</protein>
<accession>A0ABU1SP27</accession>
<gene>
    <name evidence="1" type="ORF">J2W52_002350</name>
</gene>
<keyword evidence="2" id="KW-1185">Reference proteome</keyword>
<comment type="caution">
    <text evidence="1">The sequence shown here is derived from an EMBL/GenBank/DDBJ whole genome shotgun (WGS) entry which is preliminary data.</text>
</comment>
<dbReference type="Proteomes" id="UP001250791">
    <property type="component" value="Unassembled WGS sequence"/>
</dbReference>
<dbReference type="EMBL" id="JAVDUP010000002">
    <property type="protein sequence ID" value="MDR6900735.1"/>
    <property type="molecule type" value="Genomic_DNA"/>
</dbReference>
<name>A0ABU1SP27_9HYPH</name>
<sequence length="47" mass="5421">MDLNFVKLTLGKPSCGTYVAWRPEQTFLKGRRTCLPLWTAIFFNNSV</sequence>
<reference evidence="1 2" key="1">
    <citation type="submission" date="2023-07" db="EMBL/GenBank/DDBJ databases">
        <title>Sorghum-associated microbial communities from plants grown in Nebraska, USA.</title>
        <authorList>
            <person name="Schachtman D."/>
        </authorList>
    </citation>
    <scope>NUCLEOTIDE SEQUENCE [LARGE SCALE GENOMIC DNA]</scope>
    <source>
        <strain evidence="1 2">3199</strain>
    </source>
</reference>
<organism evidence="1 2">
    <name type="scientific">Rhizobium miluonense</name>
    <dbReference type="NCBI Taxonomy" id="411945"/>
    <lineage>
        <taxon>Bacteria</taxon>
        <taxon>Pseudomonadati</taxon>
        <taxon>Pseudomonadota</taxon>
        <taxon>Alphaproteobacteria</taxon>
        <taxon>Hyphomicrobiales</taxon>
        <taxon>Rhizobiaceae</taxon>
        <taxon>Rhizobium/Agrobacterium group</taxon>
        <taxon>Rhizobium</taxon>
    </lineage>
</organism>
<evidence type="ECO:0000313" key="2">
    <source>
        <dbReference type="Proteomes" id="UP001250791"/>
    </source>
</evidence>